<sequence length="57" mass="6410">MHFLVLPELQNVGLGSAIVHKVLWLMKSCSIHSAACSSVVMQTTVLQFPFRRAHLYI</sequence>
<name>A0A2C9UMA4_MANES</name>
<dbReference type="EMBL" id="CM004400">
    <property type="protein sequence ID" value="OAY32018.1"/>
    <property type="molecule type" value="Genomic_DNA"/>
</dbReference>
<organism evidence="1">
    <name type="scientific">Manihot esculenta</name>
    <name type="common">Cassava</name>
    <name type="synonym">Jatropha manihot</name>
    <dbReference type="NCBI Taxonomy" id="3983"/>
    <lineage>
        <taxon>Eukaryota</taxon>
        <taxon>Viridiplantae</taxon>
        <taxon>Streptophyta</taxon>
        <taxon>Embryophyta</taxon>
        <taxon>Tracheophyta</taxon>
        <taxon>Spermatophyta</taxon>
        <taxon>Magnoliopsida</taxon>
        <taxon>eudicotyledons</taxon>
        <taxon>Gunneridae</taxon>
        <taxon>Pentapetalae</taxon>
        <taxon>rosids</taxon>
        <taxon>fabids</taxon>
        <taxon>Malpighiales</taxon>
        <taxon>Euphorbiaceae</taxon>
        <taxon>Crotonoideae</taxon>
        <taxon>Manihoteae</taxon>
        <taxon>Manihot</taxon>
    </lineage>
</organism>
<protein>
    <submittedName>
        <fullName evidence="1">Uncharacterized protein</fullName>
    </submittedName>
</protein>
<dbReference type="AlphaFoldDB" id="A0A2C9UMA4"/>
<evidence type="ECO:0000313" key="1">
    <source>
        <dbReference type="EMBL" id="OAY32018.1"/>
    </source>
</evidence>
<gene>
    <name evidence="1" type="ORF">MANES_14G160000</name>
</gene>
<reference evidence="1" key="1">
    <citation type="submission" date="2016-02" db="EMBL/GenBank/DDBJ databases">
        <title>WGS assembly of Manihot esculenta.</title>
        <authorList>
            <person name="Bredeson J.V."/>
            <person name="Prochnik S.E."/>
            <person name="Lyons J.B."/>
            <person name="Schmutz J."/>
            <person name="Grimwood J."/>
            <person name="Vrebalov J."/>
            <person name="Bart R.S."/>
            <person name="Amuge T."/>
            <person name="Ferguson M.E."/>
            <person name="Green R."/>
            <person name="Putnam N."/>
            <person name="Stites J."/>
            <person name="Rounsley S."/>
            <person name="Rokhsar D.S."/>
        </authorList>
    </citation>
    <scope>NUCLEOTIDE SEQUENCE [LARGE SCALE GENOMIC DNA]</scope>
    <source>
        <tissue evidence="1">Leaf</tissue>
    </source>
</reference>
<proteinExistence type="predicted"/>
<accession>A0A2C9UMA4</accession>